<dbReference type="InParanoid" id="A0A7X0MW78"/>
<keyword evidence="2" id="KW-1185">Reference proteome</keyword>
<dbReference type="Proteomes" id="UP000528457">
    <property type="component" value="Unassembled WGS sequence"/>
</dbReference>
<organism evidence="1 2">
    <name type="scientific">Pseudoteredinibacter isoporae</name>
    <dbReference type="NCBI Taxonomy" id="570281"/>
    <lineage>
        <taxon>Bacteria</taxon>
        <taxon>Pseudomonadati</taxon>
        <taxon>Pseudomonadota</taxon>
        <taxon>Gammaproteobacteria</taxon>
        <taxon>Cellvibrionales</taxon>
        <taxon>Cellvibrionaceae</taxon>
        <taxon>Pseudoteredinibacter</taxon>
    </lineage>
</organism>
<accession>A0A7X0MW78</accession>
<sequence>MNKVIVFFLTMGFSMFGFGKKEVEVEFYEGKERTPFAVSNVPIDQLPDTFEIDTVMHLGNEDWIVVTAEPAEKSKFRKIGKLSLYLEKSEIIQMDPSELLYSLPTISNDLASVENSRSVESVVVLREDDWRQFEFLSKKFESTIEEELTAIENIYKNFRDGVGFKDMHLRKGIDTPLEDKSLTVKSLESSFDITDVYGGIAFNEAEATIVGGFAIKTSSGWLLWGQADESGNIKVLNISPTQDSSVDDVATEIDDFTGKYGLYLVDWPRLFWCGPDKARFSEYGQ</sequence>
<gene>
    <name evidence="1" type="ORF">HNR48_002195</name>
</gene>
<dbReference type="RefSeq" id="WP_166847233.1">
    <property type="nucleotide sequence ID" value="NZ_JAAONY010000002.1"/>
</dbReference>
<evidence type="ECO:0000313" key="1">
    <source>
        <dbReference type="EMBL" id="MBB6521910.1"/>
    </source>
</evidence>
<comment type="caution">
    <text evidence="1">The sequence shown here is derived from an EMBL/GenBank/DDBJ whole genome shotgun (WGS) entry which is preliminary data.</text>
</comment>
<dbReference type="AlphaFoldDB" id="A0A7X0MW78"/>
<name>A0A7X0MW78_9GAMM</name>
<protein>
    <submittedName>
        <fullName evidence="1">Uncharacterized protein</fullName>
    </submittedName>
</protein>
<evidence type="ECO:0000313" key="2">
    <source>
        <dbReference type="Proteomes" id="UP000528457"/>
    </source>
</evidence>
<dbReference type="EMBL" id="JACHHT010000002">
    <property type="protein sequence ID" value="MBB6521910.1"/>
    <property type="molecule type" value="Genomic_DNA"/>
</dbReference>
<proteinExistence type="predicted"/>
<reference evidence="1 2" key="1">
    <citation type="submission" date="2020-08" db="EMBL/GenBank/DDBJ databases">
        <title>Genomic Encyclopedia of Type Strains, Phase IV (KMG-IV): sequencing the most valuable type-strain genomes for metagenomic binning, comparative biology and taxonomic classification.</title>
        <authorList>
            <person name="Goeker M."/>
        </authorList>
    </citation>
    <scope>NUCLEOTIDE SEQUENCE [LARGE SCALE GENOMIC DNA]</scope>
    <source>
        <strain evidence="1 2">DSM 22368</strain>
    </source>
</reference>